<protein>
    <submittedName>
        <fullName evidence="3">Gll3396 protein</fullName>
    </submittedName>
</protein>
<dbReference type="Proteomes" id="UP000000557">
    <property type="component" value="Chromosome"/>
</dbReference>
<dbReference type="SUPFAM" id="SSF51338">
    <property type="entry name" value="Composite domain of metallo-dependent hydrolases"/>
    <property type="match status" value="1"/>
</dbReference>
<dbReference type="KEGG" id="gvi:gll3396"/>
<reference evidence="3 4" key="2">
    <citation type="journal article" date="2003" name="DNA Res.">
        <title>Complete genome structure of Gloeobacter violaceus PCC 7421, a cyanobacterium that lacks thylakoids (supplement).</title>
        <authorList>
            <person name="Nakamura Y."/>
            <person name="Kaneko T."/>
            <person name="Sato S."/>
            <person name="Mimuro M."/>
            <person name="Miyashita H."/>
            <person name="Tsuchiya T."/>
            <person name="Sasamoto S."/>
            <person name="Watanabe A."/>
            <person name="Kawashima K."/>
            <person name="Kishida Y."/>
            <person name="Kiyokawa C."/>
            <person name="Kohara M."/>
            <person name="Matsumoto M."/>
            <person name="Matsuno A."/>
            <person name="Nakazaki N."/>
            <person name="Shimpo S."/>
            <person name="Takeuchi C."/>
            <person name="Yamada M."/>
            <person name="Tabata S."/>
        </authorList>
    </citation>
    <scope>NUCLEOTIDE SEQUENCE [LARGE SCALE GENOMIC DNA]</scope>
    <source>
        <strain evidence="4">ATCC 29082 / PCC 7421</strain>
    </source>
</reference>
<dbReference type="Pfam" id="PF01979">
    <property type="entry name" value="Amidohydro_1"/>
    <property type="match status" value="1"/>
</dbReference>
<organism evidence="3 4">
    <name type="scientific">Gloeobacter violaceus (strain ATCC 29082 / PCC 7421)</name>
    <dbReference type="NCBI Taxonomy" id="251221"/>
    <lineage>
        <taxon>Bacteria</taxon>
        <taxon>Bacillati</taxon>
        <taxon>Cyanobacteriota</taxon>
        <taxon>Cyanophyceae</taxon>
        <taxon>Gloeobacterales</taxon>
        <taxon>Gloeobacteraceae</taxon>
        <taxon>Gloeobacter</taxon>
    </lineage>
</organism>
<feature type="compositionally biased region" description="Basic residues" evidence="1">
    <location>
        <begin position="245"/>
        <end position="254"/>
    </location>
</feature>
<evidence type="ECO:0000256" key="1">
    <source>
        <dbReference type="SAM" id="MobiDB-lite"/>
    </source>
</evidence>
<dbReference type="PATRIC" id="fig|251221.4.peg.3432"/>
<feature type="domain" description="Amidohydrolase-related" evidence="2">
    <location>
        <begin position="95"/>
        <end position="180"/>
    </location>
</feature>
<dbReference type="PANTHER" id="PTHR43135">
    <property type="entry name" value="ALPHA-D-RIBOSE 1-METHYLPHOSPHONATE 5-TRIPHOSPHATE DIPHOSPHATASE"/>
    <property type="match status" value="1"/>
</dbReference>
<dbReference type="SUPFAM" id="SSF51556">
    <property type="entry name" value="Metallo-dependent hydrolases"/>
    <property type="match status" value="1"/>
</dbReference>
<dbReference type="EMBL" id="BA000045">
    <property type="protein sequence ID" value="BAC91337.1"/>
    <property type="molecule type" value="Genomic_DNA"/>
</dbReference>
<dbReference type="OrthoDB" id="9797498at2"/>
<dbReference type="GO" id="GO:0016810">
    <property type="term" value="F:hydrolase activity, acting on carbon-nitrogen (but not peptide) bonds"/>
    <property type="evidence" value="ECO:0007669"/>
    <property type="project" value="InterPro"/>
</dbReference>
<sequence length="254" mass="27311">MTGKDSGVQRLGRECCGRIKVLLLMLAVLVLSPRAATAQSARSYLLKPAAVFDGANAPHSGWAVLVKGERIVAAGPLGEVGIPSGTEIIDLPGLTLLPGLIDLHTHLLLHPYNEALWDDQVLKEPFTVRVARAVAAARSTLMAGFTTLRDLGTEGAGYADVGLKQAIDQGVVPGPRLVVVTRAIVATGSYGPKGFDPGRARSDRQGRRLDQSLRRLPLGTERRGATHLFAVRIKRDRRGGPQQRPARRRPRHPS</sequence>
<evidence type="ECO:0000313" key="3">
    <source>
        <dbReference type="EMBL" id="BAC91337.1"/>
    </source>
</evidence>
<dbReference type="AlphaFoldDB" id="Q7NFX8"/>
<dbReference type="EnsemblBacteria" id="BAC91337">
    <property type="protein sequence ID" value="BAC91337"/>
    <property type="gene ID" value="BAC91337"/>
</dbReference>
<evidence type="ECO:0000259" key="2">
    <source>
        <dbReference type="Pfam" id="PF01979"/>
    </source>
</evidence>
<dbReference type="InterPro" id="IPR051781">
    <property type="entry name" value="Metallo-dep_Hydrolase"/>
</dbReference>
<accession>Q7NFX8</accession>
<dbReference type="InterPro" id="IPR032466">
    <property type="entry name" value="Metal_Hydrolase"/>
</dbReference>
<keyword evidence="4" id="KW-1185">Reference proteome</keyword>
<dbReference type="Gene3D" id="2.30.40.10">
    <property type="entry name" value="Urease, subunit C, domain 1"/>
    <property type="match status" value="1"/>
</dbReference>
<feature type="compositionally biased region" description="Basic and acidic residues" evidence="1">
    <location>
        <begin position="196"/>
        <end position="213"/>
    </location>
</feature>
<proteinExistence type="predicted"/>
<gene>
    <name evidence="3" type="ordered locus">gll3396</name>
</gene>
<evidence type="ECO:0000313" key="4">
    <source>
        <dbReference type="Proteomes" id="UP000000557"/>
    </source>
</evidence>
<name>Q7NFX8_GLOVI</name>
<dbReference type="STRING" id="251221.gene:10760908"/>
<reference evidence="3 4" key="1">
    <citation type="journal article" date="2003" name="DNA Res.">
        <title>Complete genome structure of Gloeobacter violaceus PCC 7421, a cyanobacterium that lacks thylakoids.</title>
        <authorList>
            <person name="Nakamura Y."/>
            <person name="Kaneko T."/>
            <person name="Sato S."/>
            <person name="Mimuro M."/>
            <person name="Miyashita H."/>
            <person name="Tsuchiya T."/>
            <person name="Sasamoto S."/>
            <person name="Watanabe A."/>
            <person name="Kawashima K."/>
            <person name="Kishida Y."/>
            <person name="Kiyokawa C."/>
            <person name="Kohara M."/>
            <person name="Matsumoto M."/>
            <person name="Matsuno A."/>
            <person name="Nakazaki N."/>
            <person name="Shimpo S."/>
            <person name="Takeuchi C."/>
            <person name="Yamada M."/>
            <person name="Tabata S."/>
        </authorList>
    </citation>
    <scope>NUCLEOTIDE SEQUENCE [LARGE SCALE GENOMIC DNA]</scope>
    <source>
        <strain evidence="4">ATCC 29082 / PCC 7421</strain>
    </source>
</reference>
<dbReference type="eggNOG" id="COG1228">
    <property type="taxonomic scope" value="Bacteria"/>
</dbReference>
<dbReference type="PANTHER" id="PTHR43135:SF3">
    <property type="entry name" value="ALPHA-D-RIBOSE 1-METHYLPHOSPHONATE 5-TRIPHOSPHATE DIPHOSPHATASE"/>
    <property type="match status" value="1"/>
</dbReference>
<dbReference type="HOGENOM" id="CLU_1093088_0_0_3"/>
<dbReference type="InterPro" id="IPR006680">
    <property type="entry name" value="Amidohydro-rel"/>
</dbReference>
<dbReference type="InterPro" id="IPR011059">
    <property type="entry name" value="Metal-dep_hydrolase_composite"/>
</dbReference>
<dbReference type="Gene3D" id="3.20.20.140">
    <property type="entry name" value="Metal-dependent hydrolases"/>
    <property type="match status" value="1"/>
</dbReference>
<dbReference type="InParanoid" id="Q7NFX8"/>
<feature type="region of interest" description="Disordered" evidence="1">
    <location>
        <begin position="191"/>
        <end position="254"/>
    </location>
</feature>